<dbReference type="InterPro" id="IPR006330">
    <property type="entry name" value="Ado/ade_deaminase"/>
</dbReference>
<dbReference type="GO" id="GO:0046103">
    <property type="term" value="P:inosine biosynthetic process"/>
    <property type="evidence" value="ECO:0007669"/>
    <property type="project" value="TreeGrafter"/>
</dbReference>
<sequence>MLRVLSALVGVIGFGYAGLLSASGMDEWFRTFKAEATPKQMYAFLAKLLKGADLHNHLTGAGFSEWWYDIATDTERNGGYHYYTKVSVQQCGGYGTDEFGGNRQLLLFRTIQDSTYQTLDECQRSEYKALERLTEQEKQGFLNSIRLDKAHEGRNEFFETHWNRLNELPENPHASAYILLKNMQAFGREGLQYLETQIKIRGNLKPDGSLYSPEDALEVYRDVLASDEAKATGVTAKFQFMVLRFAPDAEDSLRWMYEFADQHRDLFAGINMAGREDNDKGYPLRFLSTLRELRHQYPAVPLAFHAGEVDEPNQHVRDTLLLGAQRIGHGVNTITDPDTLLLMRHGPYLIEINLISNLLLEYIDSYSQHPFGEYLRLDIPVALSTDDRGMWDSTMTDEYYVAVKEFNLSWRELTSLARNSLQHSFLPPDEKKAALDFYAERLAKFTAETLAHGFPDQDTDLEKRSFICKYQAALCSKE</sequence>
<dbReference type="GO" id="GO:0046872">
    <property type="term" value="F:metal ion binding"/>
    <property type="evidence" value="ECO:0007669"/>
    <property type="project" value="UniProtKB-KW"/>
</dbReference>
<dbReference type="GO" id="GO:0006154">
    <property type="term" value="P:adenosine catabolic process"/>
    <property type="evidence" value="ECO:0007669"/>
    <property type="project" value="TreeGrafter"/>
</dbReference>
<evidence type="ECO:0000256" key="3">
    <source>
        <dbReference type="ARBA" id="ARBA00022801"/>
    </source>
</evidence>
<dbReference type="SUPFAM" id="SSF51556">
    <property type="entry name" value="Metallo-dependent hydrolases"/>
    <property type="match status" value="1"/>
</dbReference>
<dbReference type="GO" id="GO:0004000">
    <property type="term" value="F:adenosine deaminase activity"/>
    <property type="evidence" value="ECO:0007669"/>
    <property type="project" value="TreeGrafter"/>
</dbReference>
<name>A0AAV3U9T4_9ALTE</name>
<comment type="caution">
    <text evidence="5">The sequence shown here is derived from an EMBL/GenBank/DDBJ whole genome shotgun (WGS) entry which is preliminary data.</text>
</comment>
<dbReference type="RefSeq" id="WP_345427884.1">
    <property type="nucleotide sequence ID" value="NZ_AP031496.1"/>
</dbReference>
<dbReference type="PANTHER" id="PTHR11409">
    <property type="entry name" value="ADENOSINE DEAMINASE"/>
    <property type="match status" value="1"/>
</dbReference>
<evidence type="ECO:0000259" key="4">
    <source>
        <dbReference type="Pfam" id="PF00962"/>
    </source>
</evidence>
<proteinExistence type="predicted"/>
<dbReference type="PANTHER" id="PTHR11409:SF39">
    <property type="entry name" value="ADENOSINE DEAMINASE 2"/>
    <property type="match status" value="1"/>
</dbReference>
<dbReference type="AlphaFoldDB" id="A0AAV3U9T4"/>
<evidence type="ECO:0000313" key="5">
    <source>
        <dbReference type="EMBL" id="GAA4960592.1"/>
    </source>
</evidence>
<keyword evidence="3" id="KW-0378">Hydrolase</keyword>
<dbReference type="Gene3D" id="3.20.20.140">
    <property type="entry name" value="Metal-dependent hydrolases"/>
    <property type="match status" value="1"/>
</dbReference>
<evidence type="ECO:0000313" key="6">
    <source>
        <dbReference type="Proteomes" id="UP001409585"/>
    </source>
</evidence>
<evidence type="ECO:0000256" key="2">
    <source>
        <dbReference type="ARBA" id="ARBA00022723"/>
    </source>
</evidence>
<organism evidence="5 6">
    <name type="scientific">Halioxenophilus aromaticivorans</name>
    <dbReference type="NCBI Taxonomy" id="1306992"/>
    <lineage>
        <taxon>Bacteria</taxon>
        <taxon>Pseudomonadati</taxon>
        <taxon>Pseudomonadota</taxon>
        <taxon>Gammaproteobacteria</taxon>
        <taxon>Alteromonadales</taxon>
        <taxon>Alteromonadaceae</taxon>
        <taxon>Halioxenophilus</taxon>
    </lineage>
</organism>
<dbReference type="InterPro" id="IPR001365">
    <property type="entry name" value="A_deaminase_dom"/>
</dbReference>
<protein>
    <submittedName>
        <fullName evidence="5">Adenosine deaminase</fullName>
    </submittedName>
</protein>
<reference evidence="6" key="1">
    <citation type="journal article" date="2019" name="Int. J. Syst. Evol. Microbiol.">
        <title>The Global Catalogue of Microorganisms (GCM) 10K type strain sequencing project: providing services to taxonomists for standard genome sequencing and annotation.</title>
        <authorList>
            <consortium name="The Broad Institute Genomics Platform"/>
            <consortium name="The Broad Institute Genome Sequencing Center for Infectious Disease"/>
            <person name="Wu L."/>
            <person name="Ma J."/>
        </authorList>
    </citation>
    <scope>NUCLEOTIDE SEQUENCE [LARGE SCALE GENOMIC DNA]</scope>
    <source>
        <strain evidence="6">JCM 19134</strain>
    </source>
</reference>
<gene>
    <name evidence="5" type="ORF">GCM10025791_47430</name>
</gene>
<dbReference type="Pfam" id="PF00962">
    <property type="entry name" value="A_deaminase"/>
    <property type="match status" value="1"/>
</dbReference>
<comment type="cofactor">
    <cofactor evidence="1">
        <name>Zn(2+)</name>
        <dbReference type="ChEBI" id="CHEBI:29105"/>
    </cofactor>
</comment>
<evidence type="ECO:0000256" key="1">
    <source>
        <dbReference type="ARBA" id="ARBA00001947"/>
    </source>
</evidence>
<keyword evidence="6" id="KW-1185">Reference proteome</keyword>
<dbReference type="EMBL" id="BAABLX010000079">
    <property type="protein sequence ID" value="GAA4960592.1"/>
    <property type="molecule type" value="Genomic_DNA"/>
</dbReference>
<accession>A0AAV3U9T4</accession>
<feature type="domain" description="Adenosine deaminase" evidence="4">
    <location>
        <begin position="151"/>
        <end position="436"/>
    </location>
</feature>
<keyword evidence="2" id="KW-0479">Metal-binding</keyword>
<dbReference type="Proteomes" id="UP001409585">
    <property type="component" value="Unassembled WGS sequence"/>
</dbReference>
<dbReference type="InterPro" id="IPR032466">
    <property type="entry name" value="Metal_Hydrolase"/>
</dbReference>